<feature type="domain" description="A9CJY8-like N-terminal" evidence="2">
    <location>
        <begin position="34"/>
        <end position="60"/>
    </location>
</feature>
<evidence type="ECO:0000313" key="4">
    <source>
        <dbReference type="Proteomes" id="UP000033572"/>
    </source>
</evidence>
<dbReference type="KEGG" id="mfol:DXT68_13915"/>
<dbReference type="Pfam" id="PF13840">
    <property type="entry name" value="ACT_7"/>
    <property type="match status" value="1"/>
</dbReference>
<dbReference type="PANTHER" id="PTHR31131:SF6">
    <property type="entry name" value="CASTOR ACT DOMAIN-CONTAINING PROTEIN"/>
    <property type="match status" value="1"/>
</dbReference>
<dbReference type="InterPro" id="IPR049447">
    <property type="entry name" value="A9CJY8-like_N"/>
</dbReference>
<name>A0A0F0KLM4_9MICO</name>
<dbReference type="InterPro" id="IPR027795">
    <property type="entry name" value="CASTOR_ACT_dom"/>
</dbReference>
<dbReference type="SUPFAM" id="SSF55021">
    <property type="entry name" value="ACT-like"/>
    <property type="match status" value="2"/>
</dbReference>
<organism evidence="3 4">
    <name type="scientific">Microbacterium foliorum</name>
    <dbReference type="NCBI Taxonomy" id="104336"/>
    <lineage>
        <taxon>Bacteria</taxon>
        <taxon>Bacillati</taxon>
        <taxon>Actinomycetota</taxon>
        <taxon>Actinomycetes</taxon>
        <taxon>Micrococcales</taxon>
        <taxon>Microbacteriaceae</taxon>
        <taxon>Microbacterium</taxon>
    </lineage>
</organism>
<dbReference type="EMBL" id="JYIU01000041">
    <property type="protein sequence ID" value="KJL21060.1"/>
    <property type="molecule type" value="Genomic_DNA"/>
</dbReference>
<proteinExistence type="predicted"/>
<dbReference type="RefSeq" id="WP_052677711.1">
    <property type="nucleotide sequence ID" value="NZ_CP031425.1"/>
</dbReference>
<feature type="domain" description="CASTOR ACT" evidence="1">
    <location>
        <begin position="64"/>
        <end position="125"/>
    </location>
</feature>
<evidence type="ECO:0000313" key="3">
    <source>
        <dbReference type="EMBL" id="KJL21060.1"/>
    </source>
</evidence>
<dbReference type="InterPro" id="IPR045865">
    <property type="entry name" value="ACT-like_dom_sf"/>
</dbReference>
<dbReference type="AlphaFoldDB" id="A0A0F0KLM4"/>
<dbReference type="PATRIC" id="fig|104336.4.peg.1782"/>
<gene>
    <name evidence="3" type="ORF">RN50_01744</name>
</gene>
<comment type="caution">
    <text evidence="3">The sequence shown here is derived from an EMBL/GenBank/DDBJ whole genome shotgun (WGS) entry which is preliminary data.</text>
</comment>
<dbReference type="Pfam" id="PF21631">
    <property type="entry name" value="A9CJY8-like_N"/>
    <property type="match status" value="1"/>
</dbReference>
<evidence type="ECO:0000259" key="1">
    <source>
        <dbReference type="Pfam" id="PF13840"/>
    </source>
</evidence>
<protein>
    <submittedName>
        <fullName evidence="3">Uncharacterized protein</fullName>
    </submittedName>
</protein>
<dbReference type="PANTHER" id="PTHR31131">
    <property type="entry name" value="CHROMOSOME 1, WHOLE GENOME SHOTGUN SEQUENCE"/>
    <property type="match status" value="1"/>
</dbReference>
<dbReference type="Gene3D" id="3.30.2130.10">
    <property type="entry name" value="VC0802-like"/>
    <property type="match status" value="1"/>
</dbReference>
<dbReference type="InterPro" id="IPR051719">
    <property type="entry name" value="CASTOR_mTORC1"/>
</dbReference>
<accession>A0A0F0KLM4</accession>
<evidence type="ECO:0000259" key="2">
    <source>
        <dbReference type="Pfam" id="PF21631"/>
    </source>
</evidence>
<keyword evidence="4" id="KW-1185">Reference proteome</keyword>
<sequence length="132" mass="13720">MPTSPVTLQRLPGEYVVARFPVSSDVRSLLVDVIGEGSFVSITRTPQEISIVCPADSAPPDAEIDGPWAALYVGGPIPFGLTGVVTSLVSPLSAIGCPVFVVSTYDGDVLMVPRGDADRAEDALTNAGHLLI</sequence>
<dbReference type="Proteomes" id="UP000033572">
    <property type="component" value="Unassembled WGS sequence"/>
</dbReference>
<reference evidence="3 4" key="1">
    <citation type="submission" date="2015-02" db="EMBL/GenBank/DDBJ databases">
        <title>Draft genome sequences of ten Microbacterium spp. with emphasis on heavy metal contaminated environments.</title>
        <authorList>
            <person name="Corretto E."/>
        </authorList>
    </citation>
    <scope>NUCLEOTIDE SEQUENCE [LARGE SCALE GENOMIC DNA]</scope>
    <source>
        <strain evidence="3 4">DSM 12966</strain>
    </source>
</reference>
<dbReference type="GeneID" id="94445493"/>